<name>Q0CCC5_ASPTN</name>
<dbReference type="STRING" id="341663.Q0CCC5"/>
<dbReference type="OMA" id="SSWHRMA"/>
<accession>Q0CCC5</accession>
<evidence type="ECO:0000313" key="2">
    <source>
        <dbReference type="Proteomes" id="UP000007963"/>
    </source>
</evidence>
<sequence length="1416" mass="160925">MADRTEIARHMDELFLLVENHTLRPLSLYSDRLLPLCSSEMVAHTLAKLNETQEPTLLTRWLVPFHATLLRQMAVGSVVVPPHVRRCVVRNAARGLVCSSESYTPFHCDEVPDDVQDPRVAFCLDFFHVLRTDRDLERVRGEVSLYVKTFLQLRDVRFDHILLVVDAALPLAMKFFVPSMPKSRLPPAARQKTQNQAPAQKSILTVPLARELLVYWSVAVCGETSTIAESVVKTRISKKYAPRPNAQHRPALERLIIQILRDYPDEQLDVQNLPREDFSKSVESLCENVAPEARLSLLQLLCQNTKYLSYDISSLVPSERERSLPPAWPPSVLRLLPAADAERLFRRTLKIYGCAEFLPDIDVATTHGFDLVCQHMLKARWEGESGVKEFVVTHKCLDEIIKRAQEETDESRRLRWVKGAFWVAQESSSIEIFHAILRWSGRFIRNPSLFAGVMLGAVIQGQTIDLLSCVESPTARLPTSLSELSAAVQAAKTVLDTLLDLVLQSIKEPGISPKVLENIPSLIGSIVHKRIIGCTKPKYKQLGSAAQLADTLLAPVIPVIIRYETIGIAEGQEKIKWPPMDGLLGGMPCPANPSDEMLGFMDQLAQQRDELAQMHRQKIDPDVISLGPGWPRGLAVQFLFPTLEWARVLISRPQAAPFIARRTNEVLFAPRDVLLRDAPMGRAPIGIFVDDLPPIIEAYVGRGRTAEMQSRVVKIWQHYEQQLHEHPDHLEMFRIWFSRASRIRSPRIRKMMHRINPSPVPTATYLHDSLMPDEVVEWDPRPGEVYEYNMPVTVLRCREFGERLTFERLIYGNEAARDDIRNWPFEYYSVYSSPRTLSLETKETIALSALLILETFTKQRILPASFPEGMRRFPAMYMDGQFVSKMHVDSAHILRRVPWVLKSFSRTVSPTLLKDSCNAMIDSVLERNANDTMYAPLLRCTVELIRILSHSDKPSHAADLVLRIVKELPHESSYYEELKPLHLGRRLHPEQAGTLFREIGVLLKDRLLTIRTDDDQATNAVAIISTAKKLAQFLGDADFLSVDTAVEILESLFTSTPNTDVRVQTLLSIFTLLGRDIAPDSVYALLKQAAHLASGPSETSQVSEEEWRAAETGHGPLPRVLSTRQRPIFQRLVYDAHDYIPDKQMENYLLTIVLPLLDESTAQHTRWMKAFLARLHLPEDIDITDFPFGPFDPHITHRVLLTWKKYLPASYLQHTRAAAFAHLHYKTLNAVSAALSERDAEFRNTSESEHWLDCLELYRRPPTFEYLDLLFRRGEQPCVLNGLALDAVAEEYVLRAGILVRNPITYSVIEKRFVVQPALVTELLGGLSQRWQNEFAEEGKGTQQLLAGEMLRKIVDNIESLRTPEWLRSPLRTPPTLPSALRLHTLLLPFPRGRSGDEDSISAFVRELLRLTARCW</sequence>
<dbReference type="EMBL" id="CH476606">
    <property type="protein sequence ID" value="EAU30791.1"/>
    <property type="molecule type" value="Genomic_DNA"/>
</dbReference>
<gene>
    <name evidence="1" type="ORF">ATEG_08659</name>
</gene>
<dbReference type="Proteomes" id="UP000007963">
    <property type="component" value="Unassembled WGS sequence"/>
</dbReference>
<dbReference type="GeneID" id="4323197"/>
<dbReference type="eggNOG" id="ENOG502RWXH">
    <property type="taxonomic scope" value="Eukaryota"/>
</dbReference>
<organism evidence="1 2">
    <name type="scientific">Aspergillus terreus (strain NIH 2624 / FGSC A1156)</name>
    <dbReference type="NCBI Taxonomy" id="341663"/>
    <lineage>
        <taxon>Eukaryota</taxon>
        <taxon>Fungi</taxon>
        <taxon>Dikarya</taxon>
        <taxon>Ascomycota</taxon>
        <taxon>Pezizomycotina</taxon>
        <taxon>Eurotiomycetes</taxon>
        <taxon>Eurotiomycetidae</taxon>
        <taxon>Eurotiales</taxon>
        <taxon>Aspergillaceae</taxon>
        <taxon>Aspergillus</taxon>
        <taxon>Aspergillus subgen. Circumdati</taxon>
    </lineage>
</organism>
<dbReference type="VEuPathDB" id="FungiDB:ATEG_08659"/>
<dbReference type="HOGENOM" id="CLU_241634_0_0_1"/>
<dbReference type="OrthoDB" id="2549237at2759"/>
<reference evidence="2" key="1">
    <citation type="submission" date="2005-09" db="EMBL/GenBank/DDBJ databases">
        <title>Annotation of the Aspergillus terreus NIH2624 genome.</title>
        <authorList>
            <person name="Birren B.W."/>
            <person name="Lander E.S."/>
            <person name="Galagan J.E."/>
            <person name="Nusbaum C."/>
            <person name="Devon K."/>
            <person name="Henn M."/>
            <person name="Ma L.-J."/>
            <person name="Jaffe D.B."/>
            <person name="Butler J."/>
            <person name="Alvarez P."/>
            <person name="Gnerre S."/>
            <person name="Grabherr M."/>
            <person name="Kleber M."/>
            <person name="Mauceli E.W."/>
            <person name="Brockman W."/>
            <person name="Rounsley S."/>
            <person name="Young S.K."/>
            <person name="LaButti K."/>
            <person name="Pushparaj V."/>
            <person name="DeCaprio D."/>
            <person name="Crawford M."/>
            <person name="Koehrsen M."/>
            <person name="Engels R."/>
            <person name="Montgomery P."/>
            <person name="Pearson M."/>
            <person name="Howarth C."/>
            <person name="Larson L."/>
            <person name="Luoma S."/>
            <person name="White J."/>
            <person name="Alvarado L."/>
            <person name="Kodira C.D."/>
            <person name="Zeng Q."/>
            <person name="Oleary S."/>
            <person name="Yandava C."/>
            <person name="Denning D.W."/>
            <person name="Nierman W.C."/>
            <person name="Milne T."/>
            <person name="Madden K."/>
        </authorList>
    </citation>
    <scope>NUCLEOTIDE SEQUENCE [LARGE SCALE GENOMIC DNA]</scope>
    <source>
        <strain evidence="2">NIH 2624 / FGSC A1156</strain>
    </source>
</reference>
<evidence type="ECO:0000313" key="1">
    <source>
        <dbReference type="EMBL" id="EAU30791.1"/>
    </source>
</evidence>
<protein>
    <submittedName>
        <fullName evidence="1">Uncharacterized protein</fullName>
    </submittedName>
</protein>
<proteinExistence type="predicted"/>
<dbReference type="RefSeq" id="XP_001217245.1">
    <property type="nucleotide sequence ID" value="XM_001217244.1"/>
</dbReference>